<accession>A0A8T8I116</accession>
<feature type="region of interest" description="Disordered" evidence="2">
    <location>
        <begin position="1"/>
        <end position="20"/>
    </location>
</feature>
<dbReference type="SUPFAM" id="SSF50475">
    <property type="entry name" value="FMN-binding split barrel"/>
    <property type="match status" value="1"/>
</dbReference>
<dbReference type="InterPro" id="IPR002563">
    <property type="entry name" value="Flavin_Rdtase-like_dom"/>
</dbReference>
<dbReference type="Proteomes" id="UP000671828">
    <property type="component" value="Chromosome"/>
</dbReference>
<gene>
    <name evidence="4" type="ORF">J7S33_05450</name>
</gene>
<dbReference type="Gene3D" id="2.30.110.10">
    <property type="entry name" value="Electron Transport, Fmn-binding Protein, Chain A"/>
    <property type="match status" value="1"/>
</dbReference>
<dbReference type="InterPro" id="IPR050268">
    <property type="entry name" value="NADH-dep_flavin_reductase"/>
</dbReference>
<organism evidence="4 5">
    <name type="scientific">Saccharothrix algeriensis</name>
    <dbReference type="NCBI Taxonomy" id="173560"/>
    <lineage>
        <taxon>Bacteria</taxon>
        <taxon>Bacillati</taxon>
        <taxon>Actinomycetota</taxon>
        <taxon>Actinomycetes</taxon>
        <taxon>Pseudonocardiales</taxon>
        <taxon>Pseudonocardiaceae</taxon>
        <taxon>Saccharothrix</taxon>
    </lineage>
</organism>
<dbReference type="AlphaFoldDB" id="A0A8T8I116"/>
<evidence type="ECO:0000256" key="1">
    <source>
        <dbReference type="ARBA" id="ARBA00023002"/>
    </source>
</evidence>
<evidence type="ECO:0000313" key="5">
    <source>
        <dbReference type="Proteomes" id="UP000671828"/>
    </source>
</evidence>
<keyword evidence="1" id="KW-0560">Oxidoreductase</keyword>
<evidence type="ECO:0000313" key="4">
    <source>
        <dbReference type="EMBL" id="QTR04359.1"/>
    </source>
</evidence>
<evidence type="ECO:0000256" key="2">
    <source>
        <dbReference type="SAM" id="MobiDB-lite"/>
    </source>
</evidence>
<dbReference type="PANTHER" id="PTHR30466:SF1">
    <property type="entry name" value="FMN REDUCTASE (NADH) RUTF"/>
    <property type="match status" value="1"/>
</dbReference>
<sequence length="186" mass="19734">MAAPHAVAAAAPGAPPAKPLPVNALPVDAARFRRVFRRHPAGVVVITVDSEAGPAGFTATSLTSVSAQPPSVSFGISARSSTWPHVRDAGSVVVNFLGAHQEGLARRFATSGLDRFAAPTRWRRLAGGEPVLDGVTGWLRAEVRSLIPVGDHHLVLAQVVETDLREGSAPLLYHDGRYHSIQDYRT</sequence>
<feature type="compositionally biased region" description="Low complexity" evidence="2">
    <location>
        <begin position="1"/>
        <end position="12"/>
    </location>
</feature>
<dbReference type="GO" id="GO:0010181">
    <property type="term" value="F:FMN binding"/>
    <property type="evidence" value="ECO:0007669"/>
    <property type="project" value="InterPro"/>
</dbReference>
<dbReference type="PANTHER" id="PTHR30466">
    <property type="entry name" value="FLAVIN REDUCTASE"/>
    <property type="match status" value="1"/>
</dbReference>
<feature type="domain" description="Flavin reductase like" evidence="3">
    <location>
        <begin position="36"/>
        <end position="180"/>
    </location>
</feature>
<dbReference type="SMART" id="SM00903">
    <property type="entry name" value="Flavin_Reduct"/>
    <property type="match status" value="1"/>
</dbReference>
<dbReference type="Pfam" id="PF01613">
    <property type="entry name" value="Flavin_Reduct"/>
    <property type="match status" value="1"/>
</dbReference>
<name>A0A8T8I116_9PSEU</name>
<proteinExistence type="predicted"/>
<dbReference type="EMBL" id="CP072788">
    <property type="protein sequence ID" value="QTR04359.1"/>
    <property type="molecule type" value="Genomic_DNA"/>
</dbReference>
<dbReference type="GO" id="GO:0042602">
    <property type="term" value="F:riboflavin reductase (NADPH) activity"/>
    <property type="evidence" value="ECO:0007669"/>
    <property type="project" value="TreeGrafter"/>
</dbReference>
<dbReference type="InterPro" id="IPR012349">
    <property type="entry name" value="Split_barrel_FMN-bd"/>
</dbReference>
<protein>
    <submittedName>
        <fullName evidence="4">Flavin reductase family protein</fullName>
    </submittedName>
</protein>
<dbReference type="GO" id="GO:0006208">
    <property type="term" value="P:pyrimidine nucleobase catabolic process"/>
    <property type="evidence" value="ECO:0007669"/>
    <property type="project" value="TreeGrafter"/>
</dbReference>
<reference evidence="4" key="1">
    <citation type="submission" date="2021-04" db="EMBL/GenBank/DDBJ databases">
        <title>Saccharothrix algeriensis WGS.</title>
        <authorList>
            <person name="Stuskova K."/>
            <person name="Hakalova E."/>
            <person name="Tebbal A.B."/>
            <person name="Eichmeier A."/>
        </authorList>
    </citation>
    <scope>NUCLEOTIDE SEQUENCE</scope>
    <source>
        <strain evidence="4">NRRL B-24137</strain>
    </source>
</reference>
<evidence type="ECO:0000259" key="3">
    <source>
        <dbReference type="SMART" id="SM00903"/>
    </source>
</evidence>